<sequence length="275" mass="32338">SESLVHILSHEVANANLILETQKFFPIIILKKKGSSCSNVPGPFLILSYTNYALDLMLGQLLNDNITDIIRIGSRSKVERIASLSLENQMQRKRDSNSFSIRDKKFYVTYDDVAFFMETYFPFAIESILYLMISFLDENKDYTLKREPTHEKEKRTRFGLMHMILNFVKCKLINHPIFFTRILLTLITKPLFQEAFFHYLKNQISNRDAEELLDAKDLGSFSRFERTKFDIYIRSFMPERASKDFLKLGEQFQSIYNNTENIKGLGYRDILSKRK</sequence>
<dbReference type="EMBL" id="JADGJW010001119">
    <property type="protein sequence ID" value="KAJ3206507.1"/>
    <property type="molecule type" value="Genomic_DNA"/>
</dbReference>
<gene>
    <name evidence="1" type="ORF">HK099_000510</name>
</gene>
<proteinExistence type="predicted"/>
<evidence type="ECO:0000313" key="2">
    <source>
        <dbReference type="Proteomes" id="UP001211065"/>
    </source>
</evidence>
<protein>
    <submittedName>
        <fullName evidence="1">Uncharacterized protein</fullName>
    </submittedName>
</protein>
<organism evidence="1 2">
    <name type="scientific">Clydaea vesicula</name>
    <dbReference type="NCBI Taxonomy" id="447962"/>
    <lineage>
        <taxon>Eukaryota</taxon>
        <taxon>Fungi</taxon>
        <taxon>Fungi incertae sedis</taxon>
        <taxon>Chytridiomycota</taxon>
        <taxon>Chytridiomycota incertae sedis</taxon>
        <taxon>Chytridiomycetes</taxon>
        <taxon>Lobulomycetales</taxon>
        <taxon>Lobulomycetaceae</taxon>
        <taxon>Clydaea</taxon>
    </lineage>
</organism>
<comment type="caution">
    <text evidence="1">The sequence shown here is derived from an EMBL/GenBank/DDBJ whole genome shotgun (WGS) entry which is preliminary data.</text>
</comment>
<feature type="non-terminal residue" evidence="1">
    <location>
        <position position="275"/>
    </location>
</feature>
<keyword evidence="2" id="KW-1185">Reference proteome</keyword>
<reference evidence="1" key="1">
    <citation type="submission" date="2020-05" db="EMBL/GenBank/DDBJ databases">
        <title>Phylogenomic resolution of chytrid fungi.</title>
        <authorList>
            <person name="Stajich J.E."/>
            <person name="Amses K."/>
            <person name="Simmons R."/>
            <person name="Seto K."/>
            <person name="Myers J."/>
            <person name="Bonds A."/>
            <person name="Quandt C.A."/>
            <person name="Barry K."/>
            <person name="Liu P."/>
            <person name="Grigoriev I."/>
            <person name="Longcore J.E."/>
            <person name="James T.Y."/>
        </authorList>
    </citation>
    <scope>NUCLEOTIDE SEQUENCE</scope>
    <source>
        <strain evidence="1">JEL0476</strain>
    </source>
</reference>
<dbReference type="Proteomes" id="UP001211065">
    <property type="component" value="Unassembled WGS sequence"/>
</dbReference>
<name>A0AAD5XWH5_9FUNG</name>
<evidence type="ECO:0000313" key="1">
    <source>
        <dbReference type="EMBL" id="KAJ3206507.1"/>
    </source>
</evidence>
<accession>A0AAD5XWH5</accession>
<dbReference type="AlphaFoldDB" id="A0AAD5XWH5"/>